<reference evidence="1 2" key="1">
    <citation type="submission" date="2020-02" db="EMBL/GenBank/DDBJ databases">
        <title>Draft genome sequence of two Spirosoma agri KCTC 52727 and Spirosoma terrae KCTC 52035.</title>
        <authorList>
            <person name="Rojas J."/>
            <person name="Ambika Manirajan B."/>
            <person name="Suarez C."/>
            <person name="Ratering S."/>
            <person name="Schnell S."/>
        </authorList>
    </citation>
    <scope>NUCLEOTIDE SEQUENCE [LARGE SCALE GENOMIC DNA]</scope>
    <source>
        <strain evidence="1 2">KCTC 52035</strain>
    </source>
</reference>
<proteinExistence type="predicted"/>
<dbReference type="Proteomes" id="UP000474175">
    <property type="component" value="Unassembled WGS sequence"/>
</dbReference>
<protein>
    <submittedName>
        <fullName evidence="1">Uncharacterized protein</fullName>
    </submittedName>
</protein>
<dbReference type="AlphaFoldDB" id="A0A6L9L6U6"/>
<comment type="caution">
    <text evidence="1">The sequence shown here is derived from an EMBL/GenBank/DDBJ whole genome shotgun (WGS) entry which is preliminary data.</text>
</comment>
<evidence type="ECO:0000313" key="1">
    <source>
        <dbReference type="EMBL" id="NDU94008.1"/>
    </source>
</evidence>
<organism evidence="1 2">
    <name type="scientific">Spirosoma terrae</name>
    <dbReference type="NCBI Taxonomy" id="1968276"/>
    <lineage>
        <taxon>Bacteria</taxon>
        <taxon>Pseudomonadati</taxon>
        <taxon>Bacteroidota</taxon>
        <taxon>Cytophagia</taxon>
        <taxon>Cytophagales</taxon>
        <taxon>Cytophagaceae</taxon>
        <taxon>Spirosoma</taxon>
    </lineage>
</organism>
<dbReference type="RefSeq" id="WP_163943038.1">
    <property type="nucleotide sequence ID" value="NZ_JAAFZH010000001.1"/>
</dbReference>
<keyword evidence="2" id="KW-1185">Reference proteome</keyword>
<gene>
    <name evidence="1" type="ORF">GK108_03915</name>
</gene>
<name>A0A6L9L6U6_9BACT</name>
<evidence type="ECO:0000313" key="2">
    <source>
        <dbReference type="Proteomes" id="UP000474175"/>
    </source>
</evidence>
<accession>A0A6L9L6U6</accession>
<dbReference type="EMBL" id="JAAFZH010000001">
    <property type="protein sequence ID" value="NDU94008.1"/>
    <property type="molecule type" value="Genomic_DNA"/>
</dbReference>
<sequence length="219" mass="25381">MRKYVLVILWLSFVGGNVLAKNSWSRGELTLKNGAVLSGDVEYNWKAEILQYRDGNTVKAFSAYQLSEFKYFDDKHNALRKFVSINYPVNESFHRPVFLEEFGVGSLMVYRRFRHARDPIALGNPTAGGLDEKLIKNLENYHYYVVDGQTMTNLDDFHNVLWPKMESEYGTELAHYLTSLPAGHRSTTFTRLLLISHYNQLKAHDNWVKQKSENHISVE</sequence>